<evidence type="ECO:0000256" key="2">
    <source>
        <dbReference type="ARBA" id="ARBA00022475"/>
    </source>
</evidence>
<dbReference type="PANTHER" id="PTHR23513">
    <property type="entry name" value="INTEGRAL MEMBRANE EFFLUX PROTEIN-RELATED"/>
    <property type="match status" value="1"/>
</dbReference>
<dbReference type="InterPro" id="IPR011701">
    <property type="entry name" value="MFS"/>
</dbReference>
<keyword evidence="2" id="KW-1003">Cell membrane</keyword>
<feature type="transmembrane region" description="Helical" evidence="6">
    <location>
        <begin position="309"/>
        <end position="330"/>
    </location>
</feature>
<keyword evidence="3 6" id="KW-0812">Transmembrane</keyword>
<protein>
    <submittedName>
        <fullName evidence="7">Putative MFS family arabinose efflux permease</fullName>
    </submittedName>
</protein>
<name>A0A2S6GJS1_9PSEU</name>
<dbReference type="GO" id="GO:0022857">
    <property type="term" value="F:transmembrane transporter activity"/>
    <property type="evidence" value="ECO:0007669"/>
    <property type="project" value="InterPro"/>
</dbReference>
<comment type="subcellular location">
    <subcellularLocation>
        <location evidence="1">Cell membrane</location>
        <topology evidence="1">Multi-pass membrane protein</topology>
    </subcellularLocation>
</comment>
<feature type="transmembrane region" description="Helical" evidence="6">
    <location>
        <begin position="151"/>
        <end position="172"/>
    </location>
</feature>
<evidence type="ECO:0000256" key="6">
    <source>
        <dbReference type="SAM" id="Phobius"/>
    </source>
</evidence>
<dbReference type="Gene3D" id="1.20.1250.20">
    <property type="entry name" value="MFS general substrate transporter like domains"/>
    <property type="match status" value="1"/>
</dbReference>
<feature type="transmembrane region" description="Helical" evidence="6">
    <location>
        <begin position="252"/>
        <end position="271"/>
    </location>
</feature>
<evidence type="ECO:0000256" key="3">
    <source>
        <dbReference type="ARBA" id="ARBA00022692"/>
    </source>
</evidence>
<comment type="caution">
    <text evidence="7">The sequence shown here is derived from an EMBL/GenBank/DDBJ whole genome shotgun (WGS) entry which is preliminary data.</text>
</comment>
<dbReference type="SUPFAM" id="SSF103473">
    <property type="entry name" value="MFS general substrate transporter"/>
    <property type="match status" value="1"/>
</dbReference>
<sequence>MLADMAALSTVTYRRLFLAQVVALAGTGLTTVALGLLAYDLAGADAGVVLAGVFAVRMAANVLVAPIAAAVADRVPRRVLLVSLDSVRCAVVLVLPWVGAVWQVVALVGVLQVASAAFTPAYQAVIPLVLPDERDYTRALSLSRLAYDLEGVLSPVLAAGLLAVVGFSWLFVGTALGFLLSAALALSVRLPDTAPGSAPVLARTLVGIRHYLRAPRLRAQLGLNLGAAAAGAMVLVNTVVLVRAGFGLGQVSVSVALGVFGAGSATAALLLPRVLDRRPERVVMVRACGALVVLMTAGAVLLWAGGGWWVLLVLWFAIGTACSAVLTPVGRLLRAAAAPADLPAVFAAQYALSHACWLVTYLLAGLLGGALSPAAALGCLALVALLGLAHGTRTWPGEPADESIVDRDHRWRSAMARR</sequence>
<dbReference type="GO" id="GO:0005886">
    <property type="term" value="C:plasma membrane"/>
    <property type="evidence" value="ECO:0007669"/>
    <property type="project" value="UniProtKB-SubCell"/>
</dbReference>
<keyword evidence="4 6" id="KW-1133">Transmembrane helix</keyword>
<feature type="transmembrane region" description="Helical" evidence="6">
    <location>
        <begin position="370"/>
        <end position="389"/>
    </location>
</feature>
<organism evidence="7 8">
    <name type="scientific">Actinokineospora auranticolor</name>
    <dbReference type="NCBI Taxonomy" id="155976"/>
    <lineage>
        <taxon>Bacteria</taxon>
        <taxon>Bacillati</taxon>
        <taxon>Actinomycetota</taxon>
        <taxon>Actinomycetes</taxon>
        <taxon>Pseudonocardiales</taxon>
        <taxon>Pseudonocardiaceae</taxon>
        <taxon>Actinokineospora</taxon>
    </lineage>
</organism>
<evidence type="ECO:0000313" key="8">
    <source>
        <dbReference type="Proteomes" id="UP000239203"/>
    </source>
</evidence>
<feature type="transmembrane region" description="Helical" evidence="6">
    <location>
        <begin position="21"/>
        <end position="42"/>
    </location>
</feature>
<keyword evidence="8" id="KW-1185">Reference proteome</keyword>
<keyword evidence="5 6" id="KW-0472">Membrane</keyword>
<proteinExistence type="predicted"/>
<reference evidence="7 8" key="1">
    <citation type="submission" date="2018-02" db="EMBL/GenBank/DDBJ databases">
        <title>Genomic Encyclopedia of Archaeal and Bacterial Type Strains, Phase II (KMG-II): from individual species to whole genera.</title>
        <authorList>
            <person name="Goeker M."/>
        </authorList>
    </citation>
    <scope>NUCLEOTIDE SEQUENCE [LARGE SCALE GENOMIC DNA]</scope>
    <source>
        <strain evidence="7 8">YU 961-1</strain>
    </source>
</reference>
<feature type="transmembrane region" description="Helical" evidence="6">
    <location>
        <begin position="283"/>
        <end position="303"/>
    </location>
</feature>
<dbReference type="CDD" id="cd06173">
    <property type="entry name" value="MFS_MefA_like"/>
    <property type="match status" value="1"/>
</dbReference>
<accession>A0A2S6GJS1</accession>
<dbReference type="InterPro" id="IPR036259">
    <property type="entry name" value="MFS_trans_sf"/>
</dbReference>
<feature type="transmembrane region" description="Helical" evidence="6">
    <location>
        <begin position="223"/>
        <end position="246"/>
    </location>
</feature>
<evidence type="ECO:0000256" key="1">
    <source>
        <dbReference type="ARBA" id="ARBA00004651"/>
    </source>
</evidence>
<dbReference type="Pfam" id="PF07690">
    <property type="entry name" value="MFS_1"/>
    <property type="match status" value="1"/>
</dbReference>
<evidence type="ECO:0000256" key="4">
    <source>
        <dbReference type="ARBA" id="ARBA00022989"/>
    </source>
</evidence>
<evidence type="ECO:0000313" key="7">
    <source>
        <dbReference type="EMBL" id="PPK65484.1"/>
    </source>
</evidence>
<gene>
    <name evidence="7" type="ORF">CLV40_114136</name>
</gene>
<dbReference type="AlphaFoldDB" id="A0A2S6GJS1"/>
<dbReference type="EMBL" id="PTIX01000014">
    <property type="protein sequence ID" value="PPK65484.1"/>
    <property type="molecule type" value="Genomic_DNA"/>
</dbReference>
<dbReference type="Proteomes" id="UP000239203">
    <property type="component" value="Unassembled WGS sequence"/>
</dbReference>
<dbReference type="PANTHER" id="PTHR23513:SF6">
    <property type="entry name" value="MAJOR FACILITATOR SUPERFAMILY ASSOCIATED DOMAIN-CONTAINING PROTEIN"/>
    <property type="match status" value="1"/>
</dbReference>
<evidence type="ECO:0000256" key="5">
    <source>
        <dbReference type="ARBA" id="ARBA00023136"/>
    </source>
</evidence>
<feature type="transmembrane region" description="Helical" evidence="6">
    <location>
        <begin position="48"/>
        <end position="72"/>
    </location>
</feature>
<feature type="transmembrane region" description="Helical" evidence="6">
    <location>
        <begin position="342"/>
        <end position="364"/>
    </location>
</feature>